<accession>A0A0P0Y583</accession>
<sequence>MAVATPRRVRRLLKHTPWSPGSRGEGIGVVVAVVVIAGAVVGSTSFTVVGDRPSTHAGGSMPTLRPVATLPVGLPHRHGGGSSPELATRRRGGGLAPTSVERRRPRTARWPPVTAPTLELERLVEGLVENVRPRLQRWVLVIVLLMAALLVSVSPLLGLVTLSILLARFTIAVTTASSIYLAFSTRLMHETSR</sequence>
<keyword evidence="2" id="KW-1133">Transmembrane helix</keyword>
<keyword evidence="4" id="KW-1185">Reference proteome</keyword>
<evidence type="ECO:0000313" key="3">
    <source>
        <dbReference type="EMBL" id="BAT15150.1"/>
    </source>
</evidence>
<protein>
    <submittedName>
        <fullName evidence="3">Os11g0662525 protein</fullName>
    </submittedName>
</protein>
<feature type="transmembrane region" description="Helical" evidence="2">
    <location>
        <begin position="164"/>
        <end position="183"/>
    </location>
</feature>
<dbReference type="EMBL" id="AP014967">
    <property type="protein sequence ID" value="BAT15150.1"/>
    <property type="molecule type" value="Genomic_DNA"/>
</dbReference>
<reference evidence="4" key="1">
    <citation type="journal article" date="2005" name="Nature">
        <title>The map-based sequence of the rice genome.</title>
        <authorList>
            <consortium name="International rice genome sequencing project (IRGSP)"/>
            <person name="Matsumoto T."/>
            <person name="Wu J."/>
            <person name="Kanamori H."/>
            <person name="Katayose Y."/>
            <person name="Fujisawa M."/>
            <person name="Namiki N."/>
            <person name="Mizuno H."/>
            <person name="Yamamoto K."/>
            <person name="Antonio B.A."/>
            <person name="Baba T."/>
            <person name="Sakata K."/>
            <person name="Nagamura Y."/>
            <person name="Aoki H."/>
            <person name="Arikawa K."/>
            <person name="Arita K."/>
            <person name="Bito T."/>
            <person name="Chiden Y."/>
            <person name="Fujitsuka N."/>
            <person name="Fukunaka R."/>
            <person name="Hamada M."/>
            <person name="Harada C."/>
            <person name="Hayashi A."/>
            <person name="Hijishita S."/>
            <person name="Honda M."/>
            <person name="Hosokawa S."/>
            <person name="Ichikawa Y."/>
            <person name="Idonuma A."/>
            <person name="Iijima M."/>
            <person name="Ikeda M."/>
            <person name="Ikeno M."/>
            <person name="Ito K."/>
            <person name="Ito S."/>
            <person name="Ito T."/>
            <person name="Ito Y."/>
            <person name="Ito Y."/>
            <person name="Iwabuchi A."/>
            <person name="Kamiya K."/>
            <person name="Karasawa W."/>
            <person name="Kurita K."/>
            <person name="Katagiri S."/>
            <person name="Kikuta A."/>
            <person name="Kobayashi H."/>
            <person name="Kobayashi N."/>
            <person name="Machita K."/>
            <person name="Maehara T."/>
            <person name="Masukawa M."/>
            <person name="Mizubayashi T."/>
            <person name="Mukai Y."/>
            <person name="Nagasaki H."/>
            <person name="Nagata Y."/>
            <person name="Naito S."/>
            <person name="Nakashima M."/>
            <person name="Nakama Y."/>
            <person name="Nakamichi Y."/>
            <person name="Nakamura M."/>
            <person name="Meguro A."/>
            <person name="Negishi M."/>
            <person name="Ohta I."/>
            <person name="Ohta T."/>
            <person name="Okamoto M."/>
            <person name="Ono N."/>
            <person name="Saji S."/>
            <person name="Sakaguchi M."/>
            <person name="Sakai K."/>
            <person name="Shibata M."/>
            <person name="Shimokawa T."/>
            <person name="Song J."/>
            <person name="Takazaki Y."/>
            <person name="Terasawa K."/>
            <person name="Tsugane M."/>
            <person name="Tsuji K."/>
            <person name="Ueda S."/>
            <person name="Waki K."/>
            <person name="Yamagata H."/>
            <person name="Yamamoto M."/>
            <person name="Yamamoto S."/>
            <person name="Yamane H."/>
            <person name="Yoshiki S."/>
            <person name="Yoshihara R."/>
            <person name="Yukawa K."/>
            <person name="Zhong H."/>
            <person name="Yano M."/>
            <person name="Yuan Q."/>
            <person name="Ouyang S."/>
            <person name="Liu J."/>
            <person name="Jones K.M."/>
            <person name="Gansberger K."/>
            <person name="Moffat K."/>
            <person name="Hill J."/>
            <person name="Bera J."/>
            <person name="Fadrosh D."/>
            <person name="Jin S."/>
            <person name="Johri S."/>
            <person name="Kim M."/>
            <person name="Overton L."/>
            <person name="Reardon M."/>
            <person name="Tsitrin T."/>
            <person name="Vuong H."/>
            <person name="Weaver B."/>
            <person name="Ciecko A."/>
            <person name="Tallon L."/>
            <person name="Jackson J."/>
            <person name="Pai G."/>
            <person name="Aken S.V."/>
            <person name="Utterback T."/>
            <person name="Reidmuller S."/>
            <person name="Feldblyum T."/>
            <person name="Hsiao J."/>
            <person name="Zismann V."/>
            <person name="Iobst S."/>
            <person name="de Vazeille A.R."/>
            <person name="Buell C.R."/>
            <person name="Ying K."/>
            <person name="Li Y."/>
            <person name="Lu T."/>
            <person name="Huang Y."/>
            <person name="Zhao Q."/>
            <person name="Feng Q."/>
            <person name="Zhang L."/>
            <person name="Zhu J."/>
            <person name="Weng Q."/>
            <person name="Mu J."/>
            <person name="Lu Y."/>
            <person name="Fan D."/>
            <person name="Liu Y."/>
            <person name="Guan J."/>
            <person name="Zhang Y."/>
            <person name="Yu S."/>
            <person name="Liu X."/>
            <person name="Zhang Y."/>
            <person name="Hong G."/>
            <person name="Han B."/>
            <person name="Choisne N."/>
            <person name="Demange N."/>
            <person name="Orjeda G."/>
            <person name="Samain S."/>
            <person name="Cattolico L."/>
            <person name="Pelletier E."/>
            <person name="Couloux A."/>
            <person name="Segurens B."/>
            <person name="Wincker P."/>
            <person name="D'Hont A."/>
            <person name="Scarpelli C."/>
            <person name="Weissenbach J."/>
            <person name="Salanoubat M."/>
            <person name="Quetier F."/>
            <person name="Yu Y."/>
            <person name="Kim H.R."/>
            <person name="Rambo T."/>
            <person name="Currie J."/>
            <person name="Collura K."/>
            <person name="Luo M."/>
            <person name="Yang T."/>
            <person name="Ammiraju J.S.S."/>
            <person name="Engler F."/>
            <person name="Soderlund C."/>
            <person name="Wing R.A."/>
            <person name="Palmer L.E."/>
            <person name="de la Bastide M."/>
            <person name="Spiegel L."/>
            <person name="Nascimento L."/>
            <person name="Zutavern T."/>
            <person name="O'Shaughnessy A."/>
            <person name="Dike S."/>
            <person name="Dedhia N."/>
            <person name="Preston R."/>
            <person name="Balija V."/>
            <person name="McCombie W.R."/>
            <person name="Chow T."/>
            <person name="Chen H."/>
            <person name="Chung M."/>
            <person name="Chen C."/>
            <person name="Shaw J."/>
            <person name="Wu H."/>
            <person name="Hsiao K."/>
            <person name="Chao Y."/>
            <person name="Chu M."/>
            <person name="Cheng C."/>
            <person name="Hour A."/>
            <person name="Lee P."/>
            <person name="Lin S."/>
            <person name="Lin Y."/>
            <person name="Liou J."/>
            <person name="Liu S."/>
            <person name="Hsing Y."/>
            <person name="Raghuvanshi S."/>
            <person name="Mohanty A."/>
            <person name="Bharti A.K."/>
            <person name="Gaur A."/>
            <person name="Gupta V."/>
            <person name="Kumar D."/>
            <person name="Ravi V."/>
            <person name="Vij S."/>
            <person name="Kapur A."/>
            <person name="Khurana P."/>
            <person name="Khurana P."/>
            <person name="Khurana J.P."/>
            <person name="Tyagi A.K."/>
            <person name="Gaikwad K."/>
            <person name="Singh A."/>
            <person name="Dalal V."/>
            <person name="Srivastava S."/>
            <person name="Dixit A."/>
            <person name="Pal A.K."/>
            <person name="Ghazi I.A."/>
            <person name="Yadav M."/>
            <person name="Pandit A."/>
            <person name="Bhargava A."/>
            <person name="Sureshbabu K."/>
            <person name="Batra K."/>
            <person name="Sharma T.R."/>
            <person name="Mohapatra T."/>
            <person name="Singh N.K."/>
            <person name="Messing J."/>
            <person name="Nelson A.B."/>
            <person name="Fuks G."/>
            <person name="Kavchok S."/>
            <person name="Keizer G."/>
            <person name="Linton E."/>
            <person name="Llaca V."/>
            <person name="Song R."/>
            <person name="Tanyolac B."/>
            <person name="Young S."/>
            <person name="Ho-Il K."/>
            <person name="Hahn J.H."/>
            <person name="Sangsakoo G."/>
            <person name="Vanavichit A."/>
            <person name="de Mattos Luiz.A.T."/>
            <person name="Zimmer P.D."/>
            <person name="Malone G."/>
            <person name="Dellagostin O."/>
            <person name="de Oliveira A.C."/>
            <person name="Bevan M."/>
            <person name="Bancroft I."/>
            <person name="Minx P."/>
            <person name="Cordum H."/>
            <person name="Wilson R."/>
            <person name="Cheng Z."/>
            <person name="Jin W."/>
            <person name="Jiang J."/>
            <person name="Leong S.A."/>
            <person name="Iwama H."/>
            <person name="Gojobori T."/>
            <person name="Itoh T."/>
            <person name="Niimura Y."/>
            <person name="Fujii Y."/>
            <person name="Habara T."/>
            <person name="Sakai H."/>
            <person name="Sato Y."/>
            <person name="Wilson G."/>
            <person name="Kumar K."/>
            <person name="McCouch S."/>
            <person name="Juretic N."/>
            <person name="Hoen D."/>
            <person name="Wright S."/>
            <person name="Bruskiewich R."/>
            <person name="Bureau T."/>
            <person name="Miyao A."/>
            <person name="Hirochika H."/>
            <person name="Nishikawa T."/>
            <person name="Kadowaki K."/>
            <person name="Sugiura M."/>
            <person name="Burr B."/>
            <person name="Sasaki T."/>
        </authorList>
    </citation>
    <scope>NUCLEOTIDE SEQUENCE [LARGE SCALE GENOMIC DNA]</scope>
    <source>
        <strain evidence="4">cv. Nipponbare</strain>
    </source>
</reference>
<keyword evidence="2" id="KW-0472">Membrane</keyword>
<feature type="transmembrane region" description="Helical" evidence="2">
    <location>
        <begin position="138"/>
        <end position="158"/>
    </location>
</feature>
<feature type="transmembrane region" description="Helical" evidence="2">
    <location>
        <begin position="27"/>
        <end position="49"/>
    </location>
</feature>
<dbReference type="Proteomes" id="UP000059680">
    <property type="component" value="Chromosome 11"/>
</dbReference>
<dbReference type="AlphaFoldDB" id="A0A0P0Y583"/>
<reference evidence="3 4" key="3">
    <citation type="journal article" date="2013" name="Rice">
        <title>Improvement of the Oryza sativa Nipponbare reference genome using next generation sequence and optical map data.</title>
        <authorList>
            <person name="Kawahara Y."/>
            <person name="de la Bastide M."/>
            <person name="Hamilton J.P."/>
            <person name="Kanamori H."/>
            <person name="McCombie W.R."/>
            <person name="Ouyang S."/>
            <person name="Schwartz D.C."/>
            <person name="Tanaka T."/>
            <person name="Wu J."/>
            <person name="Zhou S."/>
            <person name="Childs K.L."/>
            <person name="Davidson R.M."/>
            <person name="Lin H."/>
            <person name="Quesada-Ocampo L."/>
            <person name="Vaillancourt B."/>
            <person name="Sakai H."/>
            <person name="Lee S.S."/>
            <person name="Kim J."/>
            <person name="Numa H."/>
            <person name="Itoh T."/>
            <person name="Buell C.R."/>
            <person name="Matsumoto T."/>
        </authorList>
    </citation>
    <scope>NUCLEOTIDE SEQUENCE [LARGE SCALE GENOMIC DNA]</scope>
    <source>
        <strain evidence="4">cv. Nipponbare</strain>
    </source>
</reference>
<gene>
    <name evidence="3" type="ordered locus">Os11g0662525</name>
    <name evidence="3" type="ORF">OSNPB_110662525</name>
</gene>
<keyword evidence="2" id="KW-0812">Transmembrane</keyword>
<evidence type="ECO:0000313" key="4">
    <source>
        <dbReference type="Proteomes" id="UP000059680"/>
    </source>
</evidence>
<evidence type="ECO:0000256" key="1">
    <source>
        <dbReference type="SAM" id="MobiDB-lite"/>
    </source>
</evidence>
<name>A0A0P0Y583_ORYSJ</name>
<evidence type="ECO:0000256" key="2">
    <source>
        <dbReference type="SAM" id="Phobius"/>
    </source>
</evidence>
<organism evidence="3 4">
    <name type="scientific">Oryza sativa subsp. japonica</name>
    <name type="common">Rice</name>
    <dbReference type="NCBI Taxonomy" id="39947"/>
    <lineage>
        <taxon>Eukaryota</taxon>
        <taxon>Viridiplantae</taxon>
        <taxon>Streptophyta</taxon>
        <taxon>Embryophyta</taxon>
        <taxon>Tracheophyta</taxon>
        <taxon>Spermatophyta</taxon>
        <taxon>Magnoliopsida</taxon>
        <taxon>Liliopsida</taxon>
        <taxon>Poales</taxon>
        <taxon>Poaceae</taxon>
        <taxon>BOP clade</taxon>
        <taxon>Oryzoideae</taxon>
        <taxon>Oryzeae</taxon>
        <taxon>Oryzinae</taxon>
        <taxon>Oryza</taxon>
        <taxon>Oryza sativa</taxon>
    </lineage>
</organism>
<feature type="region of interest" description="Disordered" evidence="1">
    <location>
        <begin position="76"/>
        <end position="107"/>
    </location>
</feature>
<dbReference type="InParanoid" id="A0A0P0Y583"/>
<reference evidence="3 4" key="2">
    <citation type="journal article" date="2013" name="Plant Cell Physiol.">
        <title>Rice Annotation Project Database (RAP-DB): an integrative and interactive database for rice genomics.</title>
        <authorList>
            <person name="Sakai H."/>
            <person name="Lee S.S."/>
            <person name="Tanaka T."/>
            <person name="Numa H."/>
            <person name="Kim J."/>
            <person name="Kawahara Y."/>
            <person name="Wakimoto H."/>
            <person name="Yang C.C."/>
            <person name="Iwamoto M."/>
            <person name="Abe T."/>
            <person name="Yamada Y."/>
            <person name="Muto A."/>
            <person name="Inokuchi H."/>
            <person name="Ikemura T."/>
            <person name="Matsumoto T."/>
            <person name="Sasaki T."/>
            <person name="Itoh T."/>
        </authorList>
    </citation>
    <scope>NUCLEOTIDE SEQUENCE [LARGE SCALE GENOMIC DNA]</scope>
    <source>
        <strain evidence="4">cv. Nipponbare</strain>
    </source>
</reference>
<proteinExistence type="predicted"/>
<dbReference type="PaxDb" id="39947-A0A0P0Y583"/>